<organism evidence="1 2">
    <name type="scientific">Handelsmanbacteria sp. (strain RIFCSPLOWO2_12_FULL_64_10)</name>
    <dbReference type="NCBI Taxonomy" id="1817868"/>
    <lineage>
        <taxon>Bacteria</taxon>
        <taxon>Candidatus Handelsmaniibacteriota</taxon>
    </lineage>
</organism>
<reference evidence="1 2" key="1">
    <citation type="journal article" date="2016" name="Nat. Commun.">
        <title>Thousands of microbial genomes shed light on interconnected biogeochemical processes in an aquifer system.</title>
        <authorList>
            <person name="Anantharaman K."/>
            <person name="Brown C.T."/>
            <person name="Hug L.A."/>
            <person name="Sharon I."/>
            <person name="Castelle C.J."/>
            <person name="Probst A.J."/>
            <person name="Thomas B.C."/>
            <person name="Singh A."/>
            <person name="Wilkins M.J."/>
            <person name="Karaoz U."/>
            <person name="Brodie E.L."/>
            <person name="Williams K.H."/>
            <person name="Hubbard S.S."/>
            <person name="Banfield J.F."/>
        </authorList>
    </citation>
    <scope>NUCLEOTIDE SEQUENCE [LARGE SCALE GENOMIC DNA]</scope>
    <source>
        <strain evidence="2">RIFCSPLOWO2_12_FULL_64_10</strain>
    </source>
</reference>
<proteinExistence type="predicted"/>
<dbReference type="InterPro" id="IPR027417">
    <property type="entry name" value="P-loop_NTPase"/>
</dbReference>
<dbReference type="AlphaFoldDB" id="A0A1F6D3I9"/>
<protein>
    <recommendedName>
        <fullName evidence="3">NACHT domain-containing protein</fullName>
    </recommendedName>
</protein>
<gene>
    <name evidence="1" type="ORF">A3F84_09855</name>
</gene>
<accession>A0A1F6D3I9</accession>
<dbReference type="Proteomes" id="UP000178606">
    <property type="component" value="Unassembled WGS sequence"/>
</dbReference>
<name>A0A1F6D3I9_HANXR</name>
<evidence type="ECO:0008006" key="3">
    <source>
        <dbReference type="Google" id="ProtNLM"/>
    </source>
</evidence>
<dbReference type="Gene3D" id="3.40.50.300">
    <property type="entry name" value="P-loop containing nucleotide triphosphate hydrolases"/>
    <property type="match status" value="1"/>
</dbReference>
<comment type="caution">
    <text evidence="1">The sequence shown here is derived from an EMBL/GenBank/DDBJ whole genome shotgun (WGS) entry which is preliminary data.</text>
</comment>
<sequence length="549" mass="60406">MSGMDFKAIAERWWGLPRRDRTKPPLPSLELDRFLKALTAPGARGWFAACQSWVARKGPSPDGHPEIQEVLYHFSRSRDPFRYAVARAHLDVARLLLDSHQPSPADLRAIAEQAGIRAGLLRDLIQELLPADRGGGGPRPKAGTQALMALLVDHVENRGVAAWLDLDLIADGAGEFYPHPGLAFVARDERWVQAEETACDYVQKAGIWTGQDRLDIRWSLLGRNEIPSALNGDSIGAAFALGLVRLLTVAKEEGLHASLLRFKGVDVASVSVSAGVRVDRKQCRLRAVDHIPEKLEAASRARTACNLRFILLSEENRPEVEKGFYRGLLSDDPQMELRVVCADTLSKAAASLVEWQRVSEAIQRGLARERGPEPSAPVPALLTPQEPVLSQEKLYLKWLVGETRALSQPWQEAPILPTPARIHRSPDEEGQGRALLYRRFPPDASQNPVLNVSARPAQAGSEAPVEIEDLAKALQKFQKVVVLGGPGSGKSVCLRRFARDLAGRELRRRGRPRTLPILVGMGAYSGQEDGGPTPVLKFLRQWLLSVAPH</sequence>
<evidence type="ECO:0000313" key="2">
    <source>
        <dbReference type="Proteomes" id="UP000178606"/>
    </source>
</evidence>
<dbReference type="EMBL" id="MFKF01000056">
    <property type="protein sequence ID" value="OGG55927.1"/>
    <property type="molecule type" value="Genomic_DNA"/>
</dbReference>
<evidence type="ECO:0000313" key="1">
    <source>
        <dbReference type="EMBL" id="OGG55927.1"/>
    </source>
</evidence>